<dbReference type="STRING" id="1238425.J07HQW2_02294"/>
<dbReference type="InterPro" id="IPR029033">
    <property type="entry name" value="His_PPase_superfam"/>
</dbReference>
<dbReference type="Pfam" id="PF00300">
    <property type="entry name" value="His_Phos_1"/>
    <property type="match status" value="1"/>
</dbReference>
<dbReference type="SUPFAM" id="SSF53254">
    <property type="entry name" value="Phosphoglycerate mutase-like"/>
    <property type="match status" value="1"/>
</dbReference>
<dbReference type="InterPro" id="IPR051710">
    <property type="entry name" value="Phosphatase_SH3-domain"/>
</dbReference>
<dbReference type="Proteomes" id="UP000030710">
    <property type="component" value="Unassembled WGS sequence"/>
</dbReference>
<accession>U1MZ88</accession>
<dbReference type="CDD" id="cd07067">
    <property type="entry name" value="HP_PGM_like"/>
    <property type="match status" value="1"/>
</dbReference>
<dbReference type="AlphaFoldDB" id="U1MZ88"/>
<sequence length="222" mass="24503">MVEKVFAVRHGQRQDSVDPDWETHADRLHDPGLTDLGRWAAWRVGRRFAEMNISIDAVYSSPFLRAVETASEICAEISASFAVEPGLGEHRNPEWFDAEPQTIALDRLDIQFERLHQEHVHVPKIKPNYPESSTEAMDRIGETTRQLVESTSGALVLVGHGATIGGVVDGLIGTTEDVDAPLCGISRLDCNQSDTVSSTETKINGNNNWQLKYSGDTAHLDV</sequence>
<name>U1MZ88_9EURY</name>
<dbReference type="SMART" id="SM00855">
    <property type="entry name" value="PGAM"/>
    <property type="match status" value="1"/>
</dbReference>
<reference evidence="1 2" key="1">
    <citation type="journal article" date="2013" name="PLoS ONE">
        <title>Assembly-driven community genomics of a hypersaline microbial ecosystem.</title>
        <authorList>
            <person name="Podell S."/>
            <person name="Ugalde J.A."/>
            <person name="Narasingarao P."/>
            <person name="Banfield J.F."/>
            <person name="Heidelberg K.B."/>
            <person name="Allen E.E."/>
        </authorList>
    </citation>
    <scope>NUCLEOTIDE SEQUENCE [LARGE SCALE GENOMIC DNA]</scope>
    <source>
        <strain evidence="2">J07HQW2</strain>
    </source>
</reference>
<dbReference type="Gene3D" id="3.40.50.1240">
    <property type="entry name" value="Phosphoglycerate mutase-like"/>
    <property type="match status" value="1"/>
</dbReference>
<dbReference type="eggNOG" id="arCOG01991">
    <property type="taxonomic scope" value="Archaea"/>
</dbReference>
<dbReference type="InterPro" id="IPR013078">
    <property type="entry name" value="His_Pase_superF_clade-1"/>
</dbReference>
<evidence type="ECO:0000313" key="2">
    <source>
        <dbReference type="Proteomes" id="UP000030710"/>
    </source>
</evidence>
<dbReference type="HOGENOM" id="CLU_042838_0_1_2"/>
<proteinExistence type="predicted"/>
<dbReference type="RefSeq" id="WP_021055306.1">
    <property type="nucleotide sequence ID" value="NZ_KE356561.1"/>
</dbReference>
<gene>
    <name evidence="1" type="ORF">J07HQW2_02294</name>
</gene>
<dbReference type="PANTHER" id="PTHR16469">
    <property type="entry name" value="UBIQUITIN-ASSOCIATED AND SH3 DOMAIN-CONTAINING BA-RELATED"/>
    <property type="match status" value="1"/>
</dbReference>
<dbReference type="PANTHER" id="PTHR16469:SF27">
    <property type="entry name" value="UBIQUITIN-ASSOCIATED AND SH3 DOMAIN-CONTAINING BA-RELATED"/>
    <property type="match status" value="1"/>
</dbReference>
<protein>
    <submittedName>
        <fullName evidence="1">Fructose-2,6-bisphosphatase</fullName>
    </submittedName>
</protein>
<evidence type="ECO:0000313" key="1">
    <source>
        <dbReference type="EMBL" id="ERG95834.1"/>
    </source>
</evidence>
<organism evidence="1 2">
    <name type="scientific">Haloquadratum walsbyi J07HQW2</name>
    <dbReference type="NCBI Taxonomy" id="1238425"/>
    <lineage>
        <taxon>Archaea</taxon>
        <taxon>Methanobacteriati</taxon>
        <taxon>Methanobacteriota</taxon>
        <taxon>Stenosarchaea group</taxon>
        <taxon>Halobacteria</taxon>
        <taxon>Halobacteriales</taxon>
        <taxon>Haloferacaceae</taxon>
        <taxon>Haloquadratum</taxon>
    </lineage>
</organism>
<dbReference type="EMBL" id="KE356561">
    <property type="protein sequence ID" value="ERG95834.1"/>
    <property type="molecule type" value="Genomic_DNA"/>
</dbReference>